<gene>
    <name evidence="2" type="ORF">EBQ34_08110</name>
</gene>
<comment type="caution">
    <text evidence="2">The sequence shown here is derived from an EMBL/GenBank/DDBJ whole genome shotgun (WGS) entry which is preliminary data.</text>
</comment>
<evidence type="ECO:0000313" key="3">
    <source>
        <dbReference type="Proteomes" id="UP000275180"/>
    </source>
</evidence>
<protein>
    <submittedName>
        <fullName evidence="2">Fimb protein</fullName>
    </submittedName>
</protein>
<evidence type="ECO:0000313" key="2">
    <source>
        <dbReference type="EMBL" id="RMX15070.1"/>
    </source>
</evidence>
<organism evidence="2 3">
    <name type="scientific">Vandammella animalimorsus</name>
    <dbReference type="NCBI Taxonomy" id="2029117"/>
    <lineage>
        <taxon>Bacteria</taxon>
        <taxon>Pseudomonadati</taxon>
        <taxon>Pseudomonadota</taxon>
        <taxon>Betaproteobacteria</taxon>
        <taxon>Burkholderiales</taxon>
        <taxon>Comamonadaceae</taxon>
        <taxon>Vandammella</taxon>
    </lineage>
</organism>
<feature type="transmembrane region" description="Helical" evidence="1">
    <location>
        <begin position="20"/>
        <end position="38"/>
    </location>
</feature>
<keyword evidence="1" id="KW-0472">Membrane</keyword>
<name>A0A3M6RIJ5_9BURK</name>
<feature type="transmembrane region" description="Helical" evidence="1">
    <location>
        <begin position="84"/>
        <end position="105"/>
    </location>
</feature>
<proteinExistence type="predicted"/>
<dbReference type="AlphaFoldDB" id="A0A3M6RIJ5"/>
<dbReference type="EMBL" id="RDQJ01000009">
    <property type="protein sequence ID" value="RMX15070.1"/>
    <property type="molecule type" value="Genomic_DNA"/>
</dbReference>
<keyword evidence="1" id="KW-1133">Transmembrane helix</keyword>
<reference evidence="2 3" key="1">
    <citation type="submission" date="2018-10" db="EMBL/GenBank/DDBJ databases">
        <title>Comamonadaceae CDC group NO-1 genome sequencing and assembly.</title>
        <authorList>
            <person name="Bernier A.-M."/>
            <person name="Bernard K."/>
        </authorList>
    </citation>
    <scope>NUCLEOTIDE SEQUENCE [LARGE SCALE GENOMIC DNA]</scope>
    <source>
        <strain evidence="2 3">NML180582</strain>
    </source>
</reference>
<sequence length="256" mass="28395">MSFTTTRFSFAIRYAWRHLLLSLIVGGVAAAMVFGWWYPMPYRAMVQVSGIFALLLSVDVVCGPFMTAVLANPKKSRRERLVDFALVGFIQMMALAYGLHSVWLARPVVLAFERDRLVVVTANEIDHGDLIHAPEGMRQLPLAGVQTVGIRSARNSEEFLQSVELGLGGVSPAMRPGWWTPFGEQMSEMLERAKPLSELIGRRPESADILRKAAQASGLEPSILRYLPLVSSKTKDWVALLDVQMNMVGYAPVDGF</sequence>
<evidence type="ECO:0000256" key="1">
    <source>
        <dbReference type="SAM" id="Phobius"/>
    </source>
</evidence>
<feature type="transmembrane region" description="Helical" evidence="1">
    <location>
        <begin position="50"/>
        <end position="72"/>
    </location>
</feature>
<dbReference type="RefSeq" id="WP_122244979.1">
    <property type="nucleotide sequence ID" value="NZ_RDQJ01000009.1"/>
</dbReference>
<dbReference type="OrthoDB" id="8613597at2"/>
<accession>A0A3M6RIJ5</accession>
<keyword evidence="1" id="KW-0812">Transmembrane</keyword>
<dbReference type="Proteomes" id="UP000275180">
    <property type="component" value="Unassembled WGS sequence"/>
</dbReference>